<sequence length="107" mass="10812">MTTTSASRFEGVTGLASALAVLVGLLVTAYGLLLVPLSALGGLWIAAIGLSLLLSGLFASRFVADRMDLAPAARRNLSVGFGLLAVVLLVAFAAVNGMTVEYGEASA</sequence>
<organism evidence="2 3">
    <name type="scientific">Halosegnis marinus</name>
    <dbReference type="NCBI Taxonomy" id="3034023"/>
    <lineage>
        <taxon>Archaea</taxon>
        <taxon>Methanobacteriati</taxon>
        <taxon>Methanobacteriota</taxon>
        <taxon>Stenosarchaea group</taxon>
        <taxon>Halobacteria</taxon>
        <taxon>Halobacteriales</taxon>
        <taxon>Natronomonadaceae</taxon>
        <taxon>Halosegnis</taxon>
    </lineage>
</organism>
<dbReference type="GeneID" id="79267733"/>
<accession>A0ABD5ZRG9</accession>
<protein>
    <submittedName>
        <fullName evidence="2">Uncharacterized protein</fullName>
    </submittedName>
</protein>
<evidence type="ECO:0000256" key="1">
    <source>
        <dbReference type="SAM" id="Phobius"/>
    </source>
</evidence>
<reference evidence="2 3" key="1">
    <citation type="journal article" date="2019" name="Int. J. Syst. Evol. Microbiol.">
        <title>The Global Catalogue of Microorganisms (GCM) 10K type strain sequencing project: providing services to taxonomists for standard genome sequencing and annotation.</title>
        <authorList>
            <consortium name="The Broad Institute Genomics Platform"/>
            <consortium name="The Broad Institute Genome Sequencing Center for Infectious Disease"/>
            <person name="Wu L."/>
            <person name="Ma J."/>
        </authorList>
    </citation>
    <scope>NUCLEOTIDE SEQUENCE [LARGE SCALE GENOMIC DNA]</scope>
    <source>
        <strain evidence="2 3">DT85</strain>
    </source>
</reference>
<feature type="transmembrane region" description="Helical" evidence="1">
    <location>
        <begin position="41"/>
        <end position="64"/>
    </location>
</feature>
<dbReference type="EMBL" id="JBHTAP010000001">
    <property type="protein sequence ID" value="MFC7236028.1"/>
    <property type="molecule type" value="Genomic_DNA"/>
</dbReference>
<keyword evidence="3" id="KW-1185">Reference proteome</keyword>
<keyword evidence="1" id="KW-0472">Membrane</keyword>
<dbReference type="AlphaFoldDB" id="A0ABD5ZRG9"/>
<dbReference type="RefSeq" id="WP_276234177.1">
    <property type="nucleotide sequence ID" value="NZ_CP119802.1"/>
</dbReference>
<evidence type="ECO:0000313" key="2">
    <source>
        <dbReference type="EMBL" id="MFC7236028.1"/>
    </source>
</evidence>
<gene>
    <name evidence="2" type="ORF">ACFQJ4_11945</name>
</gene>
<feature type="transmembrane region" description="Helical" evidence="1">
    <location>
        <begin position="12"/>
        <end position="35"/>
    </location>
</feature>
<dbReference type="Proteomes" id="UP001596398">
    <property type="component" value="Unassembled WGS sequence"/>
</dbReference>
<keyword evidence="1" id="KW-1133">Transmembrane helix</keyword>
<comment type="caution">
    <text evidence="2">The sequence shown here is derived from an EMBL/GenBank/DDBJ whole genome shotgun (WGS) entry which is preliminary data.</text>
</comment>
<keyword evidence="1" id="KW-0812">Transmembrane</keyword>
<proteinExistence type="predicted"/>
<feature type="transmembrane region" description="Helical" evidence="1">
    <location>
        <begin position="76"/>
        <end position="95"/>
    </location>
</feature>
<name>A0ABD5ZRG9_9EURY</name>
<evidence type="ECO:0000313" key="3">
    <source>
        <dbReference type="Proteomes" id="UP001596398"/>
    </source>
</evidence>